<proteinExistence type="predicted"/>
<feature type="region of interest" description="Disordered" evidence="1">
    <location>
        <begin position="1"/>
        <end position="74"/>
    </location>
</feature>
<organism evidence="2 3">
    <name type="scientific">Clavelina lepadiformis</name>
    <name type="common">Light-bulb sea squirt</name>
    <name type="synonym">Ascidia lepadiformis</name>
    <dbReference type="NCBI Taxonomy" id="159417"/>
    <lineage>
        <taxon>Eukaryota</taxon>
        <taxon>Metazoa</taxon>
        <taxon>Chordata</taxon>
        <taxon>Tunicata</taxon>
        <taxon>Ascidiacea</taxon>
        <taxon>Aplousobranchia</taxon>
        <taxon>Clavelinidae</taxon>
        <taxon>Clavelina</taxon>
    </lineage>
</organism>
<accession>A0ABP0GBS8</accession>
<keyword evidence="3" id="KW-1185">Reference proteome</keyword>
<dbReference type="EMBL" id="CAWYQH010000108">
    <property type="protein sequence ID" value="CAK8688767.1"/>
    <property type="molecule type" value="Genomic_DNA"/>
</dbReference>
<feature type="compositionally biased region" description="Basic and acidic residues" evidence="1">
    <location>
        <begin position="32"/>
        <end position="42"/>
    </location>
</feature>
<sequence>MGLGAPRIRAKEKRTKNVERNSPGAASLSKDSTNHDPNEQQLKRKNSRWSKREVTNEESSDSQEKLIIQRSNNSRTQRDFSHLPLDETVNVRCVCSEVLTFRRSANEKEETTPDFDKPVFCTNCNSAYIRCHCTEFSIQCVRDRYCIYRFDCCHVTYKPNKTELNLL</sequence>
<reference evidence="2 3" key="1">
    <citation type="submission" date="2024-02" db="EMBL/GenBank/DDBJ databases">
        <authorList>
            <person name="Daric V."/>
            <person name="Darras S."/>
        </authorList>
    </citation>
    <scope>NUCLEOTIDE SEQUENCE [LARGE SCALE GENOMIC DNA]</scope>
</reference>
<evidence type="ECO:0000256" key="1">
    <source>
        <dbReference type="SAM" id="MobiDB-lite"/>
    </source>
</evidence>
<comment type="caution">
    <text evidence="2">The sequence shown here is derived from an EMBL/GenBank/DDBJ whole genome shotgun (WGS) entry which is preliminary data.</text>
</comment>
<evidence type="ECO:0000313" key="3">
    <source>
        <dbReference type="Proteomes" id="UP001642483"/>
    </source>
</evidence>
<dbReference type="Proteomes" id="UP001642483">
    <property type="component" value="Unassembled WGS sequence"/>
</dbReference>
<name>A0ABP0GBS8_CLALP</name>
<evidence type="ECO:0000313" key="2">
    <source>
        <dbReference type="EMBL" id="CAK8688767.1"/>
    </source>
</evidence>
<gene>
    <name evidence="2" type="ORF">CVLEPA_LOCUS20744</name>
</gene>
<protein>
    <submittedName>
        <fullName evidence="2">Uncharacterized protein</fullName>
    </submittedName>
</protein>